<dbReference type="PANTHER" id="PTHR43591:SF24">
    <property type="entry name" value="2-METHOXY-6-POLYPRENYL-1,4-BENZOQUINOL METHYLASE, MITOCHONDRIAL"/>
    <property type="match status" value="1"/>
</dbReference>
<accession>A0A0H2S4J5</accession>
<reference evidence="2 3" key="1">
    <citation type="submission" date="2015-04" db="EMBL/GenBank/DDBJ databases">
        <title>Complete genome sequence of Schizopora paradoxa KUC8140, a cosmopolitan wood degrader in East Asia.</title>
        <authorList>
            <consortium name="DOE Joint Genome Institute"/>
            <person name="Min B."/>
            <person name="Park H."/>
            <person name="Jang Y."/>
            <person name="Kim J.-J."/>
            <person name="Kim K.H."/>
            <person name="Pangilinan J."/>
            <person name="Lipzen A."/>
            <person name="Riley R."/>
            <person name="Grigoriev I.V."/>
            <person name="Spatafora J.W."/>
            <person name="Choi I.-G."/>
        </authorList>
    </citation>
    <scope>NUCLEOTIDE SEQUENCE [LARGE SCALE GENOMIC DNA]</scope>
    <source>
        <strain evidence="2 3">KUC8140</strain>
    </source>
</reference>
<feature type="compositionally biased region" description="Low complexity" evidence="1">
    <location>
        <begin position="30"/>
        <end position="41"/>
    </location>
</feature>
<keyword evidence="2" id="KW-0808">Transferase</keyword>
<evidence type="ECO:0000313" key="3">
    <source>
        <dbReference type="Proteomes" id="UP000053477"/>
    </source>
</evidence>
<keyword evidence="2" id="KW-0489">Methyltransferase</keyword>
<dbReference type="Proteomes" id="UP000053477">
    <property type="component" value="Unassembled WGS sequence"/>
</dbReference>
<dbReference type="SUPFAM" id="SSF53335">
    <property type="entry name" value="S-adenosyl-L-methionine-dependent methyltransferases"/>
    <property type="match status" value="1"/>
</dbReference>
<dbReference type="EMBL" id="KQ085990">
    <property type="protein sequence ID" value="KLO11866.1"/>
    <property type="molecule type" value="Genomic_DNA"/>
</dbReference>
<protein>
    <submittedName>
        <fullName evidence="2">S-adenosyl-L-methionine-dependent methyltransferase</fullName>
    </submittedName>
</protein>
<dbReference type="Pfam" id="PF13489">
    <property type="entry name" value="Methyltransf_23"/>
    <property type="match status" value="1"/>
</dbReference>
<dbReference type="STRING" id="27342.A0A0H2S4J5"/>
<organism evidence="2 3">
    <name type="scientific">Schizopora paradoxa</name>
    <dbReference type="NCBI Taxonomy" id="27342"/>
    <lineage>
        <taxon>Eukaryota</taxon>
        <taxon>Fungi</taxon>
        <taxon>Dikarya</taxon>
        <taxon>Basidiomycota</taxon>
        <taxon>Agaricomycotina</taxon>
        <taxon>Agaricomycetes</taxon>
        <taxon>Hymenochaetales</taxon>
        <taxon>Schizoporaceae</taxon>
        <taxon>Schizopora</taxon>
    </lineage>
</organism>
<name>A0A0H2S4J5_9AGAM</name>
<dbReference type="CDD" id="cd02440">
    <property type="entry name" value="AdoMet_MTases"/>
    <property type="match status" value="1"/>
</dbReference>
<keyword evidence="3" id="KW-1185">Reference proteome</keyword>
<dbReference type="AlphaFoldDB" id="A0A0H2S4J5"/>
<dbReference type="GO" id="GO:0008168">
    <property type="term" value="F:methyltransferase activity"/>
    <property type="evidence" value="ECO:0007669"/>
    <property type="project" value="UniProtKB-KW"/>
</dbReference>
<dbReference type="PANTHER" id="PTHR43591">
    <property type="entry name" value="METHYLTRANSFERASE"/>
    <property type="match status" value="1"/>
</dbReference>
<dbReference type="OrthoDB" id="2013972at2759"/>
<dbReference type="InParanoid" id="A0A0H2S4J5"/>
<proteinExistence type="predicted"/>
<dbReference type="Gene3D" id="3.40.50.150">
    <property type="entry name" value="Vaccinia Virus protein VP39"/>
    <property type="match status" value="1"/>
</dbReference>
<evidence type="ECO:0000313" key="2">
    <source>
        <dbReference type="EMBL" id="KLO11866.1"/>
    </source>
</evidence>
<sequence length="394" mass="44173">MELDDDGGQDIYEVTSQASFNGDGAESDNSSAPSRYSYAPSRDGRSLFREIAGRKLNDTNDQYILPSDEGEHSRLDKQHIVHLLSVGRLYIPVEMVENALTELPDRRRAILDLGCGGGNWATSMALEFPHADVVGVDLAPTTTRPPPPNCRFEFDDFTLGLQHYYESFDVVHSRTVASGVKDFAWLVREAAKCVRPGGVLIMIEGNMELANSFKQPQEIAFGEGGPGQSWMARMCFEAYNTWKARGSSYGTAVKMEGMMLENEDLLADVQSDIKWIPIGPWARGTTPEDTRQLIHLGTLMRLNMKEFERSLVPLFLANGYAPELVQRFIQGADKEMDELLVHMYLKYHHCWARRIGEPGRYSPSTWVDEDEIVADQEPAEGGSYISFVVLAYKV</sequence>
<dbReference type="InterPro" id="IPR029063">
    <property type="entry name" value="SAM-dependent_MTases_sf"/>
</dbReference>
<evidence type="ECO:0000256" key="1">
    <source>
        <dbReference type="SAM" id="MobiDB-lite"/>
    </source>
</evidence>
<gene>
    <name evidence="2" type="ORF">SCHPADRAFT_830429</name>
</gene>
<dbReference type="GO" id="GO:0032259">
    <property type="term" value="P:methylation"/>
    <property type="evidence" value="ECO:0007669"/>
    <property type="project" value="UniProtKB-KW"/>
</dbReference>
<feature type="region of interest" description="Disordered" evidence="1">
    <location>
        <begin position="1"/>
        <end position="41"/>
    </location>
</feature>